<evidence type="ECO:0000313" key="3">
    <source>
        <dbReference type="Proteomes" id="UP000763557"/>
    </source>
</evidence>
<dbReference type="Gene3D" id="3.90.79.10">
    <property type="entry name" value="Nucleoside Triphosphate Pyrophosphohydrolase"/>
    <property type="match status" value="1"/>
</dbReference>
<evidence type="ECO:0000313" key="2">
    <source>
        <dbReference type="EMBL" id="NRN68805.1"/>
    </source>
</evidence>
<evidence type="ECO:0008006" key="4">
    <source>
        <dbReference type="Google" id="ProtNLM"/>
    </source>
</evidence>
<dbReference type="CDD" id="cd02883">
    <property type="entry name" value="NUDIX_Hydrolase"/>
    <property type="match status" value="1"/>
</dbReference>
<proteinExistence type="predicted"/>
<evidence type="ECO:0000256" key="1">
    <source>
        <dbReference type="SAM" id="MobiDB-lite"/>
    </source>
</evidence>
<dbReference type="InterPro" id="IPR015797">
    <property type="entry name" value="NUDIX_hydrolase-like_dom_sf"/>
</dbReference>
<keyword evidence="3" id="KW-1185">Reference proteome</keyword>
<feature type="region of interest" description="Disordered" evidence="1">
    <location>
        <begin position="25"/>
        <end position="101"/>
    </location>
</feature>
<feature type="compositionally biased region" description="Pro residues" evidence="1">
    <location>
        <begin position="68"/>
        <end position="96"/>
    </location>
</feature>
<dbReference type="EMBL" id="JAAATY010000022">
    <property type="protein sequence ID" value="NRN68805.1"/>
    <property type="molecule type" value="Genomic_DNA"/>
</dbReference>
<sequence length="256" mass="26578">MVTVLAPLILVAVVVVIVVSTKNKRQGPPNQFYGPPGGYPPPGPGPQGYGPPGYAPPPPGYPSQGYAPPQPPGYPPQPPLPPQQPPPPAAMPPGYQPQPQDQVVTAANGYQLLLPQFAPGQQAIISLAVVAQGKVWFRAMPNGTGVFGGGLDIISGRRQPTEDVLTSVRRILAEETGGLTGRPLATVGHAQWDLGSGQENEVCYAVLLDIQPGAPLPAVGMTTWASRQDLATFRDLGPRAPVACDFADKALSAAGV</sequence>
<name>A0ABX2FDG5_9PSEU</name>
<dbReference type="SUPFAM" id="SSF55811">
    <property type="entry name" value="Nudix"/>
    <property type="match status" value="1"/>
</dbReference>
<organism evidence="2 3">
    <name type="scientific">Kibdelosporangium persicum</name>
    <dbReference type="NCBI Taxonomy" id="2698649"/>
    <lineage>
        <taxon>Bacteria</taxon>
        <taxon>Bacillati</taxon>
        <taxon>Actinomycetota</taxon>
        <taxon>Actinomycetes</taxon>
        <taxon>Pseudonocardiales</taxon>
        <taxon>Pseudonocardiaceae</taxon>
        <taxon>Kibdelosporangium</taxon>
    </lineage>
</organism>
<accession>A0ABX2FDG5</accession>
<comment type="caution">
    <text evidence="2">The sequence shown here is derived from an EMBL/GenBank/DDBJ whole genome shotgun (WGS) entry which is preliminary data.</text>
</comment>
<dbReference type="Proteomes" id="UP000763557">
    <property type="component" value="Unassembled WGS sequence"/>
</dbReference>
<protein>
    <recommendedName>
        <fullName evidence="4">Nudix hydrolase domain-containing protein</fullName>
    </recommendedName>
</protein>
<reference evidence="2 3" key="1">
    <citation type="submission" date="2020-01" db="EMBL/GenBank/DDBJ databases">
        <title>Kibdelosporangium persica a novel Actinomycetes from a hot desert in Iran.</title>
        <authorList>
            <person name="Safaei N."/>
            <person name="Zaburannyi N."/>
            <person name="Mueller R."/>
            <person name="Wink J."/>
        </authorList>
    </citation>
    <scope>NUCLEOTIDE SEQUENCE [LARGE SCALE GENOMIC DNA]</scope>
    <source>
        <strain evidence="2 3">4NS15</strain>
    </source>
</reference>
<gene>
    <name evidence="2" type="ORF">GC106_60520</name>
</gene>